<dbReference type="EMBL" id="JAHUZB010000003">
    <property type="protein sequence ID" value="MBV7390556.1"/>
    <property type="molecule type" value="Genomic_DNA"/>
</dbReference>
<dbReference type="InterPro" id="IPR006439">
    <property type="entry name" value="HAD-SF_hydro_IA"/>
</dbReference>
<accession>A0ABS6TCA3</accession>
<dbReference type="CDD" id="cd07505">
    <property type="entry name" value="HAD_BPGM-like"/>
    <property type="match status" value="1"/>
</dbReference>
<reference evidence="4 5" key="1">
    <citation type="submission" date="2021-06" db="EMBL/GenBank/DDBJ databases">
        <title>Enterococcus alishanensis sp. nov., a novel lactic acid bacterium isolated from fresh coffee beans.</title>
        <authorList>
            <person name="Chen Y.-S."/>
        </authorList>
    </citation>
    <scope>NUCLEOTIDE SEQUENCE [LARGE SCALE GENOMIC DNA]</scope>
    <source>
        <strain evidence="4 5">ALS3</strain>
    </source>
</reference>
<keyword evidence="5" id="KW-1185">Reference proteome</keyword>
<dbReference type="SFLD" id="SFLDS00003">
    <property type="entry name" value="Haloacid_Dehalogenase"/>
    <property type="match status" value="1"/>
</dbReference>
<dbReference type="Pfam" id="PF13419">
    <property type="entry name" value="HAD_2"/>
    <property type="match status" value="1"/>
</dbReference>
<dbReference type="NCBIfam" id="TIGR01549">
    <property type="entry name" value="HAD-SF-IA-v1"/>
    <property type="match status" value="1"/>
</dbReference>
<evidence type="ECO:0000256" key="2">
    <source>
        <dbReference type="ARBA" id="ARBA00022842"/>
    </source>
</evidence>
<keyword evidence="3" id="KW-0119">Carbohydrate metabolism</keyword>
<evidence type="ECO:0000313" key="4">
    <source>
        <dbReference type="EMBL" id="MBV7390556.1"/>
    </source>
</evidence>
<dbReference type="SFLD" id="SFLDG01129">
    <property type="entry name" value="C1.5:_HAD__Beta-PGM__Phosphata"/>
    <property type="match status" value="1"/>
</dbReference>
<keyword evidence="2" id="KW-0460">Magnesium</keyword>
<evidence type="ECO:0000256" key="1">
    <source>
        <dbReference type="ARBA" id="ARBA00022723"/>
    </source>
</evidence>
<keyword evidence="1" id="KW-0479">Metal-binding</keyword>
<dbReference type="InterPro" id="IPR051600">
    <property type="entry name" value="Beta-PGM-like"/>
</dbReference>
<dbReference type="Proteomes" id="UP000774130">
    <property type="component" value="Unassembled WGS sequence"/>
</dbReference>
<name>A0ABS6TCA3_9ENTE</name>
<dbReference type="InterPro" id="IPR041492">
    <property type="entry name" value="HAD_2"/>
</dbReference>
<evidence type="ECO:0000256" key="3">
    <source>
        <dbReference type="ARBA" id="ARBA00023277"/>
    </source>
</evidence>
<dbReference type="NCBIfam" id="TIGR01509">
    <property type="entry name" value="HAD-SF-IA-v3"/>
    <property type="match status" value="1"/>
</dbReference>
<dbReference type="PANTHER" id="PTHR46193:SF18">
    <property type="entry name" value="HEXITOL PHOSPHATASE B"/>
    <property type="match status" value="1"/>
</dbReference>
<comment type="caution">
    <text evidence="4">The sequence shown here is derived from an EMBL/GenBank/DDBJ whole genome shotgun (WGS) entry which is preliminary data.</text>
</comment>
<dbReference type="PANTHER" id="PTHR46193">
    <property type="entry name" value="6-PHOSPHOGLUCONATE PHOSPHATASE"/>
    <property type="match status" value="1"/>
</dbReference>
<protein>
    <submittedName>
        <fullName evidence="4">HAD family phosphatase</fullName>
    </submittedName>
</protein>
<evidence type="ECO:0000313" key="5">
    <source>
        <dbReference type="Proteomes" id="UP000774130"/>
    </source>
</evidence>
<dbReference type="SFLD" id="SFLDG01135">
    <property type="entry name" value="C1.5.6:_HAD__Beta-PGM__Phospha"/>
    <property type="match status" value="1"/>
</dbReference>
<dbReference type="RefSeq" id="WP_218325617.1">
    <property type="nucleotide sequence ID" value="NZ_JAHUZB010000003.1"/>
</dbReference>
<organism evidence="4 5">
    <name type="scientific">Enterococcus alishanensis</name>
    <dbReference type="NCBI Taxonomy" id="1303817"/>
    <lineage>
        <taxon>Bacteria</taxon>
        <taxon>Bacillati</taxon>
        <taxon>Bacillota</taxon>
        <taxon>Bacilli</taxon>
        <taxon>Lactobacillales</taxon>
        <taxon>Enterococcaceae</taxon>
        <taxon>Enterococcus</taxon>
    </lineage>
</organism>
<gene>
    <name evidence="4" type="ORF">KUA55_07685</name>
</gene>
<sequence length="215" mass="24601">MTFQAVIFDMDGVIIDSEPIQLARQKEFIAHKNIHISEEEMLKVVGANRKLTYQIISPYAPEETFDTYFQGFTDYFKAQKIDFQSILNEEILTVFDWLKKKDKKIALASSGSPEKIATVLEECDLAGYFDVVLSGDQFRQSKPHPEIYFTTAEKLALPVEACIVVEDSEYGITAAKKASMYTFAKKETRFNFSQIDADQLFTDFDELQLALEKQN</sequence>
<proteinExistence type="predicted"/>